<dbReference type="SMART" id="SM00487">
    <property type="entry name" value="DEXDc"/>
    <property type="match status" value="1"/>
</dbReference>
<name>A0A097QS20_9EURY</name>
<dbReference type="GO" id="GO:0004386">
    <property type="term" value="F:helicase activity"/>
    <property type="evidence" value="ECO:0007669"/>
    <property type="project" value="UniProtKB-KW"/>
</dbReference>
<dbReference type="InterPro" id="IPR014001">
    <property type="entry name" value="Helicase_ATP-bd"/>
</dbReference>
<dbReference type="PROSITE" id="PS51194">
    <property type="entry name" value="HELICASE_CTER"/>
    <property type="match status" value="1"/>
</dbReference>
<dbReference type="SUPFAM" id="SSF56024">
    <property type="entry name" value="Phospholipase D/nuclease"/>
    <property type="match status" value="1"/>
</dbReference>
<dbReference type="SMART" id="SM00490">
    <property type="entry name" value="HELICc"/>
    <property type="match status" value="1"/>
</dbReference>
<evidence type="ECO:0000259" key="4">
    <source>
        <dbReference type="PROSITE" id="PS51194"/>
    </source>
</evidence>
<organism evidence="5 6">
    <name type="scientific">Thermococcus eurythermalis</name>
    <dbReference type="NCBI Taxonomy" id="1505907"/>
    <lineage>
        <taxon>Archaea</taxon>
        <taxon>Methanobacteriati</taxon>
        <taxon>Methanobacteriota</taxon>
        <taxon>Thermococci</taxon>
        <taxon>Thermococcales</taxon>
        <taxon>Thermococcaceae</taxon>
        <taxon>Thermococcus</taxon>
    </lineage>
</organism>
<evidence type="ECO:0000313" key="6">
    <source>
        <dbReference type="Proteomes" id="UP000029980"/>
    </source>
</evidence>
<gene>
    <name evidence="5" type="ORF">TEU_02295</name>
</gene>
<dbReference type="HOGENOM" id="CLU_008466_1_0_2"/>
<keyword evidence="5" id="KW-0347">Helicase</keyword>
<dbReference type="Proteomes" id="UP000029980">
    <property type="component" value="Chromosome"/>
</dbReference>
<dbReference type="Pfam" id="PF00271">
    <property type="entry name" value="Helicase_C"/>
    <property type="match status" value="1"/>
</dbReference>
<dbReference type="AlphaFoldDB" id="A0A097QS20"/>
<dbReference type="PANTHER" id="PTHR45766">
    <property type="entry name" value="DNA ANNEALING HELICASE AND ENDONUCLEASE ZRANB3 FAMILY MEMBER"/>
    <property type="match status" value="1"/>
</dbReference>
<feature type="domain" description="Helicase ATP-binding" evidence="3">
    <location>
        <begin position="290"/>
        <end position="440"/>
    </location>
</feature>
<dbReference type="CDD" id="cd09178">
    <property type="entry name" value="PLDc_N_Snf2_like"/>
    <property type="match status" value="1"/>
</dbReference>
<dbReference type="InterPro" id="IPR001650">
    <property type="entry name" value="Helicase_C-like"/>
</dbReference>
<keyword evidence="5" id="KW-0067">ATP-binding</keyword>
<dbReference type="Pfam" id="PF00176">
    <property type="entry name" value="SNF2-rel_dom"/>
    <property type="match status" value="1"/>
</dbReference>
<keyword evidence="6" id="KW-1185">Reference proteome</keyword>
<accession>A0A097QS20</accession>
<keyword evidence="5" id="KW-0547">Nucleotide-binding</keyword>
<dbReference type="SUPFAM" id="SSF52540">
    <property type="entry name" value="P-loop containing nucleoside triphosphate hydrolases"/>
    <property type="match status" value="2"/>
</dbReference>
<dbReference type="GO" id="GO:0016787">
    <property type="term" value="F:hydrolase activity"/>
    <property type="evidence" value="ECO:0007669"/>
    <property type="project" value="UniProtKB-KW"/>
</dbReference>
<feature type="coiled-coil region" evidence="2">
    <location>
        <begin position="99"/>
        <end position="126"/>
    </location>
</feature>
<sequence>MSESAISLLDKYGLVDNRIREVNGKKKGIRLIDVLREVLTSGDYNRIDVAVGFLFISGMKEIQDELEEFFSNGGKMRIVIGNQTNRETYEQLSMVYHSLEALKRLKEKVESEKSDLDEQSRDIEANANYMEQTLENEEFLQKLLKWLRDEKLEIRVYVKEFMHAKAYLFYPSRGSVTRIGLVGSSNFTLAGFSGNTELNALVQSTHFESLKEWYEEIWEEAVPFNPKLLEVIERSWANQIPGNLPLPYEVLIRGLYELYKEMLEEDSKFLLRKLDETLYDFQRDAVRRAIAIVNKYGGVLISDVVGLGKSYIGLALLEHFSLFELLHGRSKEVAVIAPPELVKYWEGLLNEFRIPGRVFSAGLLPRRELSPEKYREMENYIRSVETVLVDEAHHYANTNTKSYRNLQELLTGKRVILLTATPYRKQYKDIINQIRLFLPERRHPFPITPQTWDELVKAIEKGEIDPSYVLREIMIRRTRYDILRLYGGKDNCIKVKRRKEPLCFPRRKLSVLTYKISEVYPIEFVPKELVSKIAFDSSIKPDDIYTLFLAGISSMKYARFALYDYVIPHYKDAEPYRSLSSVGRNLRGLMRILYLKRLESSWYAMYQTLRRDIIKTENFIKFVEHKFIPAGDEFDDVLLGKINGNRTPKVLSDEEVEGFIKEYTASRTPQYKAGAFRRSELLDDLRYDLEKLKAMEAALRPLKEYLEKNPGRDPKLKVLAEEIQKLWKEGKKILVFSEFEETVQWVYNGLQEIIENEELKRKMAYVSSNTKGIAEKIRRFAPKANRYEEYIDKEDELDILISTDVLSEGLNLQDANVVVNYDLHWTPIKLIQRIGRVDRIGTKHDKILVYNFFPETKLEENLGLVEKVRRRIAEFNNALGADGKILEESEEWNPSAIEAIYRTSNLDEIELEADKSLLSVTTFAEKLVREYMESHKERFEELKKRYSMRSIALSDAKEPYAFFVLSNGVTSQYLIYRLVDGEWRKQNVPIEQLIARTGLSEETPPYNDEKAMDVYREAARIALRDFKRLLKISGSALEYSRRRPSKYPPKVKLILQRLQSRLERTKKPGERELLSKLVDLVQWGYLNHEPFKDALLKAKINKNARTEDIIELCQELIDRFGIATRRKTLQEEAKKRELEGTKPHIVAGLLFVPRSSS</sequence>
<keyword evidence="1" id="KW-0378">Hydrolase</keyword>
<evidence type="ECO:0000259" key="3">
    <source>
        <dbReference type="PROSITE" id="PS51192"/>
    </source>
</evidence>
<dbReference type="PROSITE" id="PS51192">
    <property type="entry name" value="HELICASE_ATP_BIND_1"/>
    <property type="match status" value="1"/>
</dbReference>
<dbReference type="OrthoDB" id="6396at2157"/>
<protein>
    <submittedName>
        <fullName evidence="5">DNA helicase</fullName>
    </submittedName>
</protein>
<feature type="domain" description="Helicase C-terminal" evidence="4">
    <location>
        <begin position="715"/>
        <end position="883"/>
    </location>
</feature>
<proteinExistence type="predicted"/>
<dbReference type="Pfam" id="PF13091">
    <property type="entry name" value="PLDc_2"/>
    <property type="match status" value="1"/>
</dbReference>
<evidence type="ECO:0000313" key="5">
    <source>
        <dbReference type="EMBL" id="AIU69264.1"/>
    </source>
</evidence>
<dbReference type="PANTHER" id="PTHR45766:SF6">
    <property type="entry name" value="SWI_SNF-RELATED MATRIX-ASSOCIATED ACTIN-DEPENDENT REGULATOR OF CHROMATIN SUBFAMILY A-LIKE PROTEIN 1"/>
    <property type="match status" value="1"/>
</dbReference>
<dbReference type="CDD" id="cd18793">
    <property type="entry name" value="SF2_C_SNF"/>
    <property type="match status" value="1"/>
</dbReference>
<evidence type="ECO:0000256" key="2">
    <source>
        <dbReference type="SAM" id="Coils"/>
    </source>
</evidence>
<dbReference type="InterPro" id="IPR000330">
    <property type="entry name" value="SNF2_N"/>
</dbReference>
<dbReference type="EMBL" id="CP008887">
    <property type="protein sequence ID" value="AIU69264.1"/>
    <property type="molecule type" value="Genomic_DNA"/>
</dbReference>
<dbReference type="GO" id="GO:0005524">
    <property type="term" value="F:ATP binding"/>
    <property type="evidence" value="ECO:0007669"/>
    <property type="project" value="InterPro"/>
</dbReference>
<evidence type="ECO:0000256" key="1">
    <source>
        <dbReference type="ARBA" id="ARBA00022801"/>
    </source>
</evidence>
<dbReference type="InterPro" id="IPR049730">
    <property type="entry name" value="SNF2/RAD54-like_C"/>
</dbReference>
<dbReference type="InterPro" id="IPR025202">
    <property type="entry name" value="PLD-like_dom"/>
</dbReference>
<dbReference type="Gene3D" id="3.40.50.300">
    <property type="entry name" value="P-loop containing nucleotide triphosphate hydrolases"/>
    <property type="match status" value="2"/>
</dbReference>
<dbReference type="STRING" id="1505907.TEU_02295"/>
<keyword evidence="2" id="KW-0175">Coiled coil</keyword>
<dbReference type="InterPro" id="IPR027417">
    <property type="entry name" value="P-loop_NTPase"/>
</dbReference>
<dbReference type="Gene3D" id="3.30.870.10">
    <property type="entry name" value="Endonuclease Chain A"/>
    <property type="match status" value="1"/>
</dbReference>
<reference evidence="5 6" key="1">
    <citation type="journal article" date="2015" name="Int. J. Syst. Evol. Microbiol.">
        <title>Thermococcus eurythermalis sp. nov., a conditional piezophilic hyperthermophilic archaeon with a wide temperature range isolated from an oil-immersed chimney in the Guaymas Basin.</title>
        <authorList>
            <person name="Zhao W."/>
            <person name="Zeng X."/>
            <person name="Xiao X."/>
        </authorList>
    </citation>
    <scope>NUCLEOTIDE SEQUENCE [LARGE SCALE GENOMIC DNA]</scope>
    <source>
        <strain evidence="5 6">A501</strain>
    </source>
</reference>
<dbReference type="GO" id="GO:0140097">
    <property type="term" value="F:catalytic activity, acting on DNA"/>
    <property type="evidence" value="ECO:0007669"/>
    <property type="project" value="UniProtKB-ARBA"/>
</dbReference>
<dbReference type="KEGG" id="teu:TEU_02295"/>